<dbReference type="FunFam" id="3.80.10.10:FF:001164">
    <property type="entry name" value="GH01279p"/>
    <property type="match status" value="1"/>
</dbReference>
<protein>
    <recommendedName>
        <fullName evidence="5">LRRCT domain-containing protein</fullName>
    </recommendedName>
</protein>
<feature type="domain" description="LRRCT" evidence="5">
    <location>
        <begin position="409"/>
        <end position="462"/>
    </location>
</feature>
<proteinExistence type="predicted"/>
<reference evidence="6" key="2">
    <citation type="submission" date="2015-02" db="UniProtKB">
        <authorList>
            <consortium name="EnsemblMetazoa"/>
        </authorList>
    </citation>
    <scope>IDENTIFICATION</scope>
</reference>
<dbReference type="InterPro" id="IPR000483">
    <property type="entry name" value="Cys-rich_flank_reg_C"/>
</dbReference>
<dbReference type="InterPro" id="IPR003591">
    <property type="entry name" value="Leu-rich_rpt_typical-subtyp"/>
</dbReference>
<evidence type="ECO:0000313" key="7">
    <source>
        <dbReference type="Proteomes" id="UP000014500"/>
    </source>
</evidence>
<keyword evidence="3" id="KW-0677">Repeat</keyword>
<dbReference type="Gene3D" id="3.80.10.10">
    <property type="entry name" value="Ribonuclease Inhibitor"/>
    <property type="match status" value="2"/>
</dbReference>
<dbReference type="PANTHER" id="PTHR24369:SF211">
    <property type="entry name" value="LEUCINE-RICH REPEAT-CONTAINING PROTEIN 15-LIKE"/>
    <property type="match status" value="1"/>
</dbReference>
<dbReference type="InterPro" id="IPR001611">
    <property type="entry name" value="Leu-rich_rpt"/>
</dbReference>
<evidence type="ECO:0000256" key="3">
    <source>
        <dbReference type="ARBA" id="ARBA00022737"/>
    </source>
</evidence>
<dbReference type="InterPro" id="IPR032675">
    <property type="entry name" value="LRR_dom_sf"/>
</dbReference>
<dbReference type="PANTHER" id="PTHR24369">
    <property type="entry name" value="ANTIGEN BSP, PUTATIVE-RELATED"/>
    <property type="match status" value="1"/>
</dbReference>
<dbReference type="OMA" id="VNEHREY"/>
<dbReference type="eggNOG" id="KOG0619">
    <property type="taxonomic scope" value="Eukaryota"/>
</dbReference>
<evidence type="ECO:0000313" key="6">
    <source>
        <dbReference type="EnsemblMetazoa" id="SMAR007815-PA"/>
    </source>
</evidence>
<sequence>MKFRKGSTIISCAGLLLVMAPLIATKRTCPLEKDLIPCRCQSRNKGGVDLTCERASLDAITRALDLMRETEQTIVYLKLRQSKIGHLPDNIFDNLDVKHIIMTNSSLTSVGKSAFAGLDNKLETMDLSQNQLRQIPREALSKLHALVTLAINHNHIDEIPAKAFEGHQSLLRLSLFGNQIKTIDAHAFDGVDKKLARLNLGSNQLSSVPTDAIKGLQKLEWLELQDNRVTHISKQYFQASQIYDIRIMSGLSELNLIDLTNNLIEELPSETFGNEIRLNSLTLEGNLIENIVDDAFKGIEGTLEWLKLGDNKLNQIPSHALRRLVKLKQLDLHSNNISHIPEDAFDEFGSHLKFLGLQKNNIDHVPTMAFFNMHTLQWLYLGENQVKRFPLETYEPIIDTLNNFDIHNNPLVCDCELRWFREWLSNEGKKILTFSEDTQCNEPTPYKDYVLNSIPVDHLTCPMYYGEMYKYLTEK</sequence>
<dbReference type="STRING" id="126957.T1J2L8"/>
<dbReference type="GO" id="GO:0005886">
    <property type="term" value="C:plasma membrane"/>
    <property type="evidence" value="ECO:0007669"/>
    <property type="project" value="TreeGrafter"/>
</dbReference>
<organism evidence="6 7">
    <name type="scientific">Strigamia maritima</name>
    <name type="common">European centipede</name>
    <name type="synonym">Geophilus maritimus</name>
    <dbReference type="NCBI Taxonomy" id="126957"/>
    <lineage>
        <taxon>Eukaryota</taxon>
        <taxon>Metazoa</taxon>
        <taxon>Ecdysozoa</taxon>
        <taxon>Arthropoda</taxon>
        <taxon>Myriapoda</taxon>
        <taxon>Chilopoda</taxon>
        <taxon>Pleurostigmophora</taxon>
        <taxon>Geophilomorpha</taxon>
        <taxon>Linotaeniidae</taxon>
        <taxon>Strigamia</taxon>
    </lineage>
</organism>
<feature type="signal peptide" evidence="4">
    <location>
        <begin position="1"/>
        <end position="25"/>
    </location>
</feature>
<keyword evidence="1" id="KW-0433">Leucine-rich repeat</keyword>
<keyword evidence="2 4" id="KW-0732">Signal</keyword>
<dbReference type="Pfam" id="PF13855">
    <property type="entry name" value="LRR_8"/>
    <property type="match status" value="3"/>
</dbReference>
<accession>T1J2L8</accession>
<keyword evidence="7" id="KW-1185">Reference proteome</keyword>
<dbReference type="SMART" id="SM00082">
    <property type="entry name" value="LRRCT"/>
    <property type="match status" value="1"/>
</dbReference>
<evidence type="ECO:0000256" key="4">
    <source>
        <dbReference type="SAM" id="SignalP"/>
    </source>
</evidence>
<dbReference type="AlphaFoldDB" id="T1J2L8"/>
<name>T1J2L8_STRMM</name>
<evidence type="ECO:0000256" key="2">
    <source>
        <dbReference type="ARBA" id="ARBA00022729"/>
    </source>
</evidence>
<dbReference type="EMBL" id="JH431806">
    <property type="status" value="NOT_ANNOTATED_CDS"/>
    <property type="molecule type" value="Genomic_DNA"/>
</dbReference>
<dbReference type="Proteomes" id="UP000014500">
    <property type="component" value="Unassembled WGS sequence"/>
</dbReference>
<dbReference type="InterPro" id="IPR050541">
    <property type="entry name" value="LRR_TM_domain-containing"/>
</dbReference>
<reference evidence="7" key="1">
    <citation type="submission" date="2011-05" db="EMBL/GenBank/DDBJ databases">
        <authorList>
            <person name="Richards S.R."/>
            <person name="Qu J."/>
            <person name="Jiang H."/>
            <person name="Jhangiani S.N."/>
            <person name="Agravi P."/>
            <person name="Goodspeed R."/>
            <person name="Gross S."/>
            <person name="Mandapat C."/>
            <person name="Jackson L."/>
            <person name="Mathew T."/>
            <person name="Pu L."/>
            <person name="Thornton R."/>
            <person name="Saada N."/>
            <person name="Wilczek-Boney K.B."/>
            <person name="Lee S."/>
            <person name="Kovar C."/>
            <person name="Wu Y."/>
            <person name="Scherer S.E."/>
            <person name="Worley K.C."/>
            <person name="Muzny D.M."/>
            <person name="Gibbs R."/>
        </authorList>
    </citation>
    <scope>NUCLEOTIDE SEQUENCE</scope>
    <source>
        <strain evidence="7">Brora</strain>
    </source>
</reference>
<dbReference type="HOGENOM" id="CLU_000288_18_6_1"/>
<feature type="chain" id="PRO_5004579873" description="LRRCT domain-containing protein" evidence="4">
    <location>
        <begin position="26"/>
        <end position="475"/>
    </location>
</feature>
<dbReference type="PhylomeDB" id="T1J2L8"/>
<dbReference type="SMART" id="SM00369">
    <property type="entry name" value="LRR_TYP"/>
    <property type="match status" value="11"/>
</dbReference>
<evidence type="ECO:0000259" key="5">
    <source>
        <dbReference type="SMART" id="SM00082"/>
    </source>
</evidence>
<evidence type="ECO:0000256" key="1">
    <source>
        <dbReference type="ARBA" id="ARBA00022614"/>
    </source>
</evidence>
<dbReference type="FunFam" id="3.80.10.10:FF:001360">
    <property type="entry name" value="Uncharacterized protein"/>
    <property type="match status" value="1"/>
</dbReference>
<dbReference type="PROSITE" id="PS51450">
    <property type="entry name" value="LRR"/>
    <property type="match status" value="2"/>
</dbReference>
<dbReference type="EnsemblMetazoa" id="SMAR007815-RA">
    <property type="protein sequence ID" value="SMAR007815-PA"/>
    <property type="gene ID" value="SMAR007815"/>
</dbReference>
<dbReference type="SUPFAM" id="SSF52058">
    <property type="entry name" value="L domain-like"/>
    <property type="match status" value="1"/>
</dbReference>